<dbReference type="InterPro" id="IPR000644">
    <property type="entry name" value="CBS_dom"/>
</dbReference>
<dbReference type="InterPro" id="IPR046342">
    <property type="entry name" value="CBS_dom_sf"/>
</dbReference>
<dbReference type="Pfam" id="PF04972">
    <property type="entry name" value="BON"/>
    <property type="match status" value="1"/>
</dbReference>
<dbReference type="CDD" id="cd04586">
    <property type="entry name" value="CBS_pair_BON_assoc"/>
    <property type="match status" value="1"/>
</dbReference>
<dbReference type="EMBL" id="BAAAZA010000034">
    <property type="protein sequence ID" value="GAA3895315.1"/>
    <property type="molecule type" value="Genomic_DNA"/>
</dbReference>
<dbReference type="PROSITE" id="PS51371">
    <property type="entry name" value="CBS"/>
    <property type="match status" value="2"/>
</dbReference>
<evidence type="ECO:0000256" key="3">
    <source>
        <dbReference type="SAM" id="MobiDB-lite"/>
    </source>
</evidence>
<sequence length="243" mass="26912">MKHNKVGSVMTSDVIRADYSTPFKEVARLLADGRISGLPVVDDDEKVIGVISETDLVKRQSEPFDTDEPVRPLAAGKPTSSARGRPARSRAFTAGQLMTVPPITVHAEETIAQAARIMTEQDVERLPVLDEEDRLVGIVTRRDLLKVFLRPDGDIRDEVIDEVLLRTLRLAPTAIDVFVVEGVVTLTGRVPRKSETEVAVSTTRQIDGVVAVIDQLDYRFDDSRPQPDSRSQHGMADNRLHKL</sequence>
<comment type="caution">
    <text evidence="6">The sequence shown here is derived from an EMBL/GenBank/DDBJ whole genome shotgun (WGS) entry which is preliminary data.</text>
</comment>
<feature type="domain" description="BON" evidence="4">
    <location>
        <begin position="151"/>
        <end position="220"/>
    </location>
</feature>
<gene>
    <name evidence="6" type="ORF">GCM10022207_74360</name>
</gene>
<dbReference type="InterPro" id="IPR007055">
    <property type="entry name" value="BON_dom"/>
</dbReference>
<keyword evidence="7" id="KW-1185">Reference proteome</keyword>
<evidence type="ECO:0000313" key="6">
    <source>
        <dbReference type="EMBL" id="GAA3895315.1"/>
    </source>
</evidence>
<dbReference type="PANTHER" id="PTHR43080:SF29">
    <property type="entry name" value="OS02G0818000 PROTEIN"/>
    <property type="match status" value="1"/>
</dbReference>
<keyword evidence="1 2" id="KW-0129">CBS domain</keyword>
<reference evidence="7" key="1">
    <citation type="journal article" date="2019" name="Int. J. Syst. Evol. Microbiol.">
        <title>The Global Catalogue of Microorganisms (GCM) 10K type strain sequencing project: providing services to taxonomists for standard genome sequencing and annotation.</title>
        <authorList>
            <consortium name="The Broad Institute Genomics Platform"/>
            <consortium name="The Broad Institute Genome Sequencing Center for Infectious Disease"/>
            <person name="Wu L."/>
            <person name="Ma J."/>
        </authorList>
    </citation>
    <scope>NUCLEOTIDE SEQUENCE [LARGE SCALE GENOMIC DNA]</scope>
    <source>
        <strain evidence="7">JCM 16578</strain>
    </source>
</reference>
<dbReference type="SMART" id="SM00116">
    <property type="entry name" value="CBS"/>
    <property type="match status" value="2"/>
</dbReference>
<feature type="region of interest" description="Disordered" evidence="3">
    <location>
        <begin position="59"/>
        <end position="87"/>
    </location>
</feature>
<dbReference type="SUPFAM" id="SSF54631">
    <property type="entry name" value="CBS-domain pair"/>
    <property type="match status" value="1"/>
</dbReference>
<name>A0ABP7L924_9ACTN</name>
<evidence type="ECO:0000259" key="5">
    <source>
        <dbReference type="PROSITE" id="PS51371"/>
    </source>
</evidence>
<protein>
    <submittedName>
        <fullName evidence="6">CBS domain-containing protein</fullName>
    </submittedName>
</protein>
<dbReference type="InterPro" id="IPR017080">
    <property type="entry name" value="UCP036990_CBS_BON"/>
</dbReference>
<evidence type="ECO:0000256" key="1">
    <source>
        <dbReference type="ARBA" id="ARBA00023122"/>
    </source>
</evidence>
<dbReference type="InterPro" id="IPR051257">
    <property type="entry name" value="Diverse_CBS-Domain"/>
</dbReference>
<dbReference type="RefSeq" id="WP_345553497.1">
    <property type="nucleotide sequence ID" value="NZ_BAAAZA010000034.1"/>
</dbReference>
<dbReference type="Gene3D" id="3.30.1340.30">
    <property type="match status" value="1"/>
</dbReference>
<organism evidence="6 7">
    <name type="scientific">Streptomyces lannensis</name>
    <dbReference type="NCBI Taxonomy" id="766498"/>
    <lineage>
        <taxon>Bacteria</taxon>
        <taxon>Bacillati</taxon>
        <taxon>Actinomycetota</taxon>
        <taxon>Actinomycetes</taxon>
        <taxon>Kitasatosporales</taxon>
        <taxon>Streptomycetaceae</taxon>
        <taxon>Streptomyces</taxon>
    </lineage>
</organism>
<feature type="domain" description="CBS" evidence="5">
    <location>
        <begin position="98"/>
        <end position="155"/>
    </location>
</feature>
<evidence type="ECO:0000256" key="2">
    <source>
        <dbReference type="PROSITE-ProRule" id="PRU00703"/>
    </source>
</evidence>
<proteinExistence type="predicted"/>
<evidence type="ECO:0000313" key="7">
    <source>
        <dbReference type="Proteomes" id="UP001501563"/>
    </source>
</evidence>
<evidence type="ECO:0000259" key="4">
    <source>
        <dbReference type="PROSITE" id="PS50914"/>
    </source>
</evidence>
<dbReference type="Proteomes" id="UP001501563">
    <property type="component" value="Unassembled WGS sequence"/>
</dbReference>
<dbReference type="PANTHER" id="PTHR43080">
    <property type="entry name" value="CBS DOMAIN-CONTAINING PROTEIN CBSX3, MITOCHONDRIAL"/>
    <property type="match status" value="1"/>
</dbReference>
<dbReference type="Pfam" id="PF00571">
    <property type="entry name" value="CBS"/>
    <property type="match status" value="2"/>
</dbReference>
<accession>A0ABP7L924</accession>
<dbReference type="Gene3D" id="3.10.580.10">
    <property type="entry name" value="CBS-domain"/>
    <property type="match status" value="1"/>
</dbReference>
<feature type="domain" description="CBS" evidence="5">
    <location>
        <begin position="10"/>
        <end position="66"/>
    </location>
</feature>
<dbReference type="PROSITE" id="PS50914">
    <property type="entry name" value="BON"/>
    <property type="match status" value="1"/>
</dbReference>
<dbReference type="PIRSF" id="PIRSF036990">
    <property type="entry name" value="UCP036990_CBS_BON"/>
    <property type="match status" value="1"/>
</dbReference>
<feature type="region of interest" description="Disordered" evidence="3">
    <location>
        <begin position="220"/>
        <end position="243"/>
    </location>
</feature>